<dbReference type="EMBL" id="U89877">
    <property type="protein sequence ID" value="AAC39970.1"/>
    <property type="molecule type" value="mRNA"/>
</dbReference>
<organism evidence="2">
    <name type="scientific">Mus musculus</name>
    <name type="common">Mouse</name>
    <dbReference type="NCBI Taxonomy" id="10090"/>
    <lineage>
        <taxon>Eukaryota</taxon>
        <taxon>Metazoa</taxon>
        <taxon>Chordata</taxon>
        <taxon>Craniata</taxon>
        <taxon>Vertebrata</taxon>
        <taxon>Euteleostomi</taxon>
        <taxon>Mammalia</taxon>
        <taxon>Eutheria</taxon>
        <taxon>Euarchontoglires</taxon>
        <taxon>Glires</taxon>
        <taxon>Rodentia</taxon>
        <taxon>Myomorpha</taxon>
        <taxon>Muroidea</taxon>
        <taxon>Muridae</taxon>
        <taxon>Murinae</taxon>
        <taxon>Mus</taxon>
        <taxon>Mus</taxon>
    </lineage>
</organism>
<dbReference type="MGI" id="MGI:1261424">
    <property type="gene designation" value="Etohi8"/>
</dbReference>
<name>O08868_MOUSE</name>
<sequence>RNITLQRGQKQRGGGRNGGGRRRLLQRGGGISHGESQYAKQAWWDSHHVIFLH</sequence>
<dbReference type="AlphaFoldDB" id="O08868"/>
<feature type="non-terminal residue" evidence="2">
    <location>
        <position position="1"/>
    </location>
</feature>
<protein>
    <submittedName>
        <fullName evidence="2">Uncharacterized protein</fullName>
    </submittedName>
</protein>
<accession>O08868</accession>
<evidence type="ECO:0000313" key="3">
    <source>
        <dbReference type="MGI" id="MGI:1261424"/>
    </source>
</evidence>
<proteinExistence type="evidence at transcript level"/>
<evidence type="ECO:0000313" key="2">
    <source>
        <dbReference type="EMBL" id="AAC39970.1"/>
    </source>
</evidence>
<feature type="non-terminal residue" evidence="2">
    <location>
        <position position="53"/>
    </location>
</feature>
<feature type="region of interest" description="Disordered" evidence="1">
    <location>
        <begin position="1"/>
        <end position="36"/>
    </location>
</feature>
<evidence type="ECO:0000256" key="1">
    <source>
        <dbReference type="SAM" id="MobiDB-lite"/>
    </source>
</evidence>
<reference evidence="2" key="1">
    <citation type="journal article" date="1997" name="Cell Calcium">
        <title>Ethanol-induced intracellular calcium mobilization rapidly alters gene expression in the mouse blastocyst.</title>
        <authorList>
            <person name="Rout U.K."/>
            <person name="Krawetz S.A."/>
            <person name="Armant D.R."/>
        </authorList>
    </citation>
    <scope>NUCLEOTIDE SEQUENCE</scope>
</reference>
<dbReference type="AGR" id="MGI:1261424"/>
<gene>
    <name evidence="3" type="primary">Etohi8</name>
</gene>